<dbReference type="InterPro" id="IPR014001">
    <property type="entry name" value="Helicase_ATP-bd"/>
</dbReference>
<name>A0A6J7WSH0_9CAUD</name>
<protein>
    <submittedName>
        <fullName evidence="3">SSL2 DNA or RNA helicases of superfamily II</fullName>
    </submittedName>
</protein>
<keyword evidence="3" id="KW-0347">Helicase</keyword>
<dbReference type="Pfam" id="PF00271">
    <property type="entry name" value="Helicase_C"/>
    <property type="match status" value="1"/>
</dbReference>
<dbReference type="Pfam" id="PF04851">
    <property type="entry name" value="ResIII"/>
    <property type="match status" value="1"/>
</dbReference>
<dbReference type="GO" id="GO:0005524">
    <property type="term" value="F:ATP binding"/>
    <property type="evidence" value="ECO:0007669"/>
    <property type="project" value="InterPro"/>
</dbReference>
<dbReference type="InterPro" id="IPR001650">
    <property type="entry name" value="Helicase_C-like"/>
</dbReference>
<dbReference type="EMBL" id="LR798292">
    <property type="protein sequence ID" value="CAB5221019.1"/>
    <property type="molecule type" value="Genomic_DNA"/>
</dbReference>
<dbReference type="InterPro" id="IPR027417">
    <property type="entry name" value="P-loop_NTPase"/>
</dbReference>
<evidence type="ECO:0000256" key="1">
    <source>
        <dbReference type="SAM" id="Coils"/>
    </source>
</evidence>
<dbReference type="Gene3D" id="3.40.50.300">
    <property type="entry name" value="P-loop containing nucleotide triphosphate hydrolases"/>
    <property type="match status" value="2"/>
</dbReference>
<dbReference type="SMART" id="SM00487">
    <property type="entry name" value="DEXDc"/>
    <property type="match status" value="1"/>
</dbReference>
<keyword evidence="3" id="KW-0067">ATP-binding</keyword>
<dbReference type="GO" id="GO:0016787">
    <property type="term" value="F:hydrolase activity"/>
    <property type="evidence" value="ECO:0007669"/>
    <property type="project" value="InterPro"/>
</dbReference>
<dbReference type="PANTHER" id="PTHR47396:SF1">
    <property type="entry name" value="ATP-DEPENDENT HELICASE IRC3-RELATED"/>
    <property type="match status" value="1"/>
</dbReference>
<accession>A0A6J7WSH0</accession>
<evidence type="ECO:0000313" key="3">
    <source>
        <dbReference type="EMBL" id="CAB5221019.1"/>
    </source>
</evidence>
<organism evidence="3">
    <name type="scientific">uncultured Caudovirales phage</name>
    <dbReference type="NCBI Taxonomy" id="2100421"/>
    <lineage>
        <taxon>Viruses</taxon>
        <taxon>Duplodnaviria</taxon>
        <taxon>Heunggongvirae</taxon>
        <taxon>Uroviricota</taxon>
        <taxon>Caudoviricetes</taxon>
        <taxon>Peduoviridae</taxon>
        <taxon>Maltschvirus</taxon>
        <taxon>Maltschvirus maltsch</taxon>
    </lineage>
</organism>
<dbReference type="CDD" id="cd18785">
    <property type="entry name" value="SF2_C"/>
    <property type="match status" value="1"/>
</dbReference>
<keyword evidence="3" id="KW-0547">Nucleotide-binding</keyword>
<dbReference type="InterPro" id="IPR050742">
    <property type="entry name" value="Helicase_Restrict-Modif_Enz"/>
</dbReference>
<reference evidence="3" key="1">
    <citation type="submission" date="2020-05" db="EMBL/GenBank/DDBJ databases">
        <authorList>
            <person name="Chiriac C."/>
            <person name="Salcher M."/>
            <person name="Ghai R."/>
            <person name="Kavagutti S V."/>
        </authorList>
    </citation>
    <scope>NUCLEOTIDE SEQUENCE</scope>
</reference>
<dbReference type="SUPFAM" id="SSF52540">
    <property type="entry name" value="P-loop containing nucleoside triphosphate hydrolases"/>
    <property type="match status" value="2"/>
</dbReference>
<dbReference type="PANTHER" id="PTHR47396">
    <property type="entry name" value="TYPE I RESTRICTION ENZYME ECOKI R PROTEIN"/>
    <property type="match status" value="1"/>
</dbReference>
<dbReference type="InterPro" id="IPR006935">
    <property type="entry name" value="Helicase/UvrB_N"/>
</dbReference>
<dbReference type="GO" id="GO:0003677">
    <property type="term" value="F:DNA binding"/>
    <property type="evidence" value="ECO:0007669"/>
    <property type="project" value="InterPro"/>
</dbReference>
<feature type="coiled-coil region" evidence="1">
    <location>
        <begin position="49"/>
        <end position="100"/>
    </location>
</feature>
<keyword evidence="1" id="KW-0175">Coiled coil</keyword>
<dbReference type="PROSITE" id="PS51192">
    <property type="entry name" value="HELICASE_ATP_BIND_1"/>
    <property type="match status" value="1"/>
</dbReference>
<proteinExistence type="predicted"/>
<evidence type="ECO:0000259" key="2">
    <source>
        <dbReference type="PROSITE" id="PS51192"/>
    </source>
</evidence>
<dbReference type="GO" id="GO:0004386">
    <property type="term" value="F:helicase activity"/>
    <property type="evidence" value="ECO:0007669"/>
    <property type="project" value="UniProtKB-KW"/>
</dbReference>
<gene>
    <name evidence="3" type="ORF">UFOVP244_70</name>
</gene>
<feature type="domain" description="Helicase ATP-binding" evidence="2">
    <location>
        <begin position="155"/>
        <end position="300"/>
    </location>
</feature>
<keyword evidence="3" id="KW-0378">Hydrolase</keyword>
<sequence length="499" mass="55858">MNMKNSFKSIPGTSGYISDNGIELVLTKGDFNAVRKKCTVVNKGVMYQVRQAEKALARWEDQYALAVEDYGEDSEPAGRLQNLIEDRQKAVNELKAEVKKEYWADRDDGYLSLPAGFWWMCEDIRNNDHLNTTVPYSKIPNVNGKIPRPYQEEVCLELLRYKRASCVMPTGTGKSLMIAMMAWSLVESSKRVCIIEPTVELVDQTAEFLRNYFDSLTAVGGGKRFKIGSMVCVTTIHSALENIDKFDAVLVDEFHHSAADSYSNTLFMAISAKHFYGFTACPNRADGMSLGIHAACGPVVYEKDTRWAIENKFLVKPKIIVVEVTGLGTWRKDAPHVNVYKSALKNPKLSNVILNLIRQSLEKGRKTMTLFKTVKGGEEVKKAAKSKAFPWKLEVASSQYRHPLRLFRQGMSPLLVSNAALCGEGVDIPDCDAVINCCQGSSENLVRQILGRGLRISDGKKGMVYIDVVFTGYEPFMGAADSRMKIYKTIVDDVQIMRM</sequence>